<organism evidence="1">
    <name type="scientific">Notodromas monacha</name>
    <dbReference type="NCBI Taxonomy" id="399045"/>
    <lineage>
        <taxon>Eukaryota</taxon>
        <taxon>Metazoa</taxon>
        <taxon>Ecdysozoa</taxon>
        <taxon>Arthropoda</taxon>
        <taxon>Crustacea</taxon>
        <taxon>Oligostraca</taxon>
        <taxon>Ostracoda</taxon>
        <taxon>Podocopa</taxon>
        <taxon>Podocopida</taxon>
        <taxon>Cypridocopina</taxon>
        <taxon>Cypridoidea</taxon>
        <taxon>Cyprididae</taxon>
        <taxon>Notodromas</taxon>
    </lineage>
</organism>
<dbReference type="EMBL" id="CAJPEX010000081">
    <property type="protein sequence ID" value="CAG0913164.1"/>
    <property type="molecule type" value="Genomic_DNA"/>
</dbReference>
<proteinExistence type="predicted"/>
<evidence type="ECO:0000313" key="2">
    <source>
        <dbReference type="Proteomes" id="UP000678499"/>
    </source>
</evidence>
<dbReference type="EMBL" id="OA882118">
    <property type="protein sequence ID" value="CAD7273012.1"/>
    <property type="molecule type" value="Genomic_DNA"/>
</dbReference>
<evidence type="ECO:0000313" key="1">
    <source>
        <dbReference type="EMBL" id="CAD7273012.1"/>
    </source>
</evidence>
<dbReference type="AlphaFoldDB" id="A0A7R9G8D5"/>
<gene>
    <name evidence="1" type="ORF">NMOB1V02_LOCUS920</name>
</gene>
<reference evidence="1" key="1">
    <citation type="submission" date="2020-11" db="EMBL/GenBank/DDBJ databases">
        <authorList>
            <person name="Tran Van P."/>
        </authorList>
    </citation>
    <scope>NUCLEOTIDE SEQUENCE</scope>
</reference>
<accession>A0A7R9G8D5</accession>
<protein>
    <submittedName>
        <fullName evidence="1">Uncharacterized protein</fullName>
    </submittedName>
</protein>
<dbReference type="Proteomes" id="UP000678499">
    <property type="component" value="Unassembled WGS sequence"/>
</dbReference>
<name>A0A7R9G8D5_9CRUS</name>
<sequence>MYKKGHTNVHHEGHVCPSGLPEVPCALQSSPSGIQGHKCSAAAGAARTSAGVVVGADARDTSEASFSRLGILYTLHNSTRSWANRFNVSPPDFRRSTHKQHYLQRLASGRSSSMKVHFGSPFRIPKRHSINQCYASCPNDSLLKAARAFEGVSRDRKLPACTTSPSPVTEIHSREKQYKAHLPAVKSPAAGWVLVATLPAALPHIRVWLSQQGIVNNELTNVAGPWRGGIDGDR</sequence>
<keyword evidence="2" id="KW-1185">Reference proteome</keyword>